<dbReference type="Proteomes" id="UP000824469">
    <property type="component" value="Unassembled WGS sequence"/>
</dbReference>
<proteinExistence type="predicted"/>
<dbReference type="SUPFAM" id="SSF51735">
    <property type="entry name" value="NAD(P)-binding Rossmann-fold domains"/>
    <property type="match status" value="1"/>
</dbReference>
<dbReference type="PANTHER" id="PTHR32487:SF0">
    <property type="entry name" value="3-OXO-DELTA(4,5)-STEROID 5-BETA-REDUCTASE"/>
    <property type="match status" value="1"/>
</dbReference>
<dbReference type="InterPro" id="IPR036291">
    <property type="entry name" value="NAD(P)-bd_dom_sf"/>
</dbReference>
<organism evidence="2 3">
    <name type="scientific">Taxus chinensis</name>
    <name type="common">Chinese yew</name>
    <name type="synonym">Taxus wallichiana var. chinensis</name>
    <dbReference type="NCBI Taxonomy" id="29808"/>
    <lineage>
        <taxon>Eukaryota</taxon>
        <taxon>Viridiplantae</taxon>
        <taxon>Streptophyta</taxon>
        <taxon>Embryophyta</taxon>
        <taxon>Tracheophyta</taxon>
        <taxon>Spermatophyta</taxon>
        <taxon>Pinopsida</taxon>
        <taxon>Pinidae</taxon>
        <taxon>Conifers II</taxon>
        <taxon>Cupressales</taxon>
        <taxon>Taxaceae</taxon>
        <taxon>Taxus</taxon>
    </lineage>
</organism>
<feature type="domain" description="PRISE-like Rossmann-fold" evidence="1">
    <location>
        <begin position="104"/>
        <end position="409"/>
    </location>
</feature>
<sequence>WQVGYFVGDLTMSWYSWWTGSIGAKGRKFEQNVDGSDVKSEKQRVALVIGVTGIVGNSLAELLPSSDTPGGPWKVYGVARRTKPDWSTDNLVHYIQCDVLNREQTLEKISALTDVTTLFWVTWASRETEEQNCEDNGRMFNNVLDALLPNAENLEHICLQTGGKHYLGPFDNSTKNQNIQPHEAPFHEELPRVPGPNFYYTLEDILFDAAKKKEGLTWSIHRPGPIFGFSPWSLMNIIGSLCVYAAICKYMELPFKFPGNRSTWELLVDASDAELIAEQEIWAAIDPYAKNQAFNCANGDLFKFKKLWKLMAEEFELEVLPYEGEGFSLAEAMKDKGPVWDAIVKENNLFPTKVEEVGTWWVADIFLNNFTDSSLSMNKSKEHGFFGFRNTETSFLAWIDKMKAAKIIP</sequence>
<evidence type="ECO:0000259" key="1">
    <source>
        <dbReference type="Pfam" id="PF22917"/>
    </source>
</evidence>
<name>A0AA38L7E8_TAXCH</name>
<evidence type="ECO:0000313" key="2">
    <source>
        <dbReference type="EMBL" id="KAH9310595.1"/>
    </source>
</evidence>
<feature type="non-terminal residue" evidence="2">
    <location>
        <position position="1"/>
    </location>
</feature>
<keyword evidence="3" id="KW-1185">Reference proteome</keyword>
<evidence type="ECO:0000313" key="3">
    <source>
        <dbReference type="Proteomes" id="UP000824469"/>
    </source>
</evidence>
<dbReference type="CDD" id="cd08948">
    <property type="entry name" value="5beta-POR_like_SDR_a"/>
    <property type="match status" value="1"/>
</dbReference>
<protein>
    <recommendedName>
        <fullName evidence="1">PRISE-like Rossmann-fold domain-containing protein</fullName>
    </recommendedName>
</protein>
<dbReference type="EMBL" id="JAHRHJ020000006">
    <property type="protein sequence ID" value="KAH9310595.1"/>
    <property type="molecule type" value="Genomic_DNA"/>
</dbReference>
<dbReference type="InterPro" id="IPR055222">
    <property type="entry name" value="PRISE-like_Rossmann-fold"/>
</dbReference>
<dbReference type="GO" id="GO:0016627">
    <property type="term" value="F:oxidoreductase activity, acting on the CH-CH group of donors"/>
    <property type="evidence" value="ECO:0007669"/>
    <property type="project" value="UniProtKB-ARBA"/>
</dbReference>
<accession>A0AA38L7E8</accession>
<comment type="caution">
    <text evidence="2">The sequence shown here is derived from an EMBL/GenBank/DDBJ whole genome shotgun (WGS) entry which is preliminary data.</text>
</comment>
<gene>
    <name evidence="2" type="ORF">KI387_025630</name>
</gene>
<dbReference type="PANTHER" id="PTHR32487">
    <property type="entry name" value="3-OXO-DELTA(4,5)-STEROID 5-BETA-REDUCTASE"/>
    <property type="match status" value="1"/>
</dbReference>
<dbReference type="AlphaFoldDB" id="A0AA38L7E8"/>
<reference evidence="2 3" key="1">
    <citation type="journal article" date="2021" name="Nat. Plants">
        <title>The Taxus genome provides insights into paclitaxel biosynthesis.</title>
        <authorList>
            <person name="Xiong X."/>
            <person name="Gou J."/>
            <person name="Liao Q."/>
            <person name="Li Y."/>
            <person name="Zhou Q."/>
            <person name="Bi G."/>
            <person name="Li C."/>
            <person name="Du R."/>
            <person name="Wang X."/>
            <person name="Sun T."/>
            <person name="Guo L."/>
            <person name="Liang H."/>
            <person name="Lu P."/>
            <person name="Wu Y."/>
            <person name="Zhang Z."/>
            <person name="Ro D.K."/>
            <person name="Shang Y."/>
            <person name="Huang S."/>
            <person name="Yan J."/>
        </authorList>
    </citation>
    <scope>NUCLEOTIDE SEQUENCE [LARGE SCALE GENOMIC DNA]</scope>
    <source>
        <strain evidence="2">Ta-2019</strain>
    </source>
</reference>
<dbReference type="Gene3D" id="3.40.50.720">
    <property type="entry name" value="NAD(P)-binding Rossmann-like Domain"/>
    <property type="match status" value="1"/>
</dbReference>
<dbReference type="OMA" id="GRPFVFP"/>
<dbReference type="Pfam" id="PF22917">
    <property type="entry name" value="PRISE"/>
    <property type="match status" value="1"/>
</dbReference>